<dbReference type="GO" id="GO:0000160">
    <property type="term" value="P:phosphorelay signal transduction system"/>
    <property type="evidence" value="ECO:0007669"/>
    <property type="project" value="InterPro"/>
</dbReference>
<name>A0A3R8TDC5_9BURK</name>
<dbReference type="PROSITE" id="PS51831">
    <property type="entry name" value="HD"/>
    <property type="match status" value="1"/>
</dbReference>
<feature type="coiled-coil region" evidence="2">
    <location>
        <begin position="124"/>
        <end position="162"/>
    </location>
</feature>
<evidence type="ECO:0000256" key="1">
    <source>
        <dbReference type="PROSITE-ProRule" id="PRU00169"/>
    </source>
</evidence>
<dbReference type="RefSeq" id="WP_125242332.1">
    <property type="nucleotide sequence ID" value="NZ_RSED01000004.1"/>
</dbReference>
<evidence type="ECO:0000259" key="3">
    <source>
        <dbReference type="PROSITE" id="PS50110"/>
    </source>
</evidence>
<evidence type="ECO:0000313" key="7">
    <source>
        <dbReference type="Proteomes" id="UP000269265"/>
    </source>
</evidence>
<dbReference type="EMBL" id="RSED01000004">
    <property type="protein sequence ID" value="RRS05113.1"/>
    <property type="molecule type" value="Genomic_DNA"/>
</dbReference>
<dbReference type="InterPro" id="IPR037522">
    <property type="entry name" value="HD_GYP_dom"/>
</dbReference>
<dbReference type="Proteomes" id="UP000269265">
    <property type="component" value="Unassembled WGS sequence"/>
</dbReference>
<dbReference type="SMART" id="SM00448">
    <property type="entry name" value="REC"/>
    <property type="match status" value="1"/>
</dbReference>
<evidence type="ECO:0000259" key="4">
    <source>
        <dbReference type="PROSITE" id="PS51831"/>
    </source>
</evidence>
<gene>
    <name evidence="6" type="ORF">EIP75_05935</name>
</gene>
<organism evidence="6 7">
    <name type="scientific">Aquabacterium soli</name>
    <dbReference type="NCBI Taxonomy" id="2493092"/>
    <lineage>
        <taxon>Bacteria</taxon>
        <taxon>Pseudomonadati</taxon>
        <taxon>Pseudomonadota</taxon>
        <taxon>Betaproteobacteria</taxon>
        <taxon>Burkholderiales</taxon>
        <taxon>Aquabacterium</taxon>
    </lineage>
</organism>
<evidence type="ECO:0000256" key="2">
    <source>
        <dbReference type="SAM" id="Coils"/>
    </source>
</evidence>
<keyword evidence="7" id="KW-1185">Reference proteome</keyword>
<dbReference type="PROSITE" id="PS51832">
    <property type="entry name" value="HD_GYP"/>
    <property type="match status" value="1"/>
</dbReference>
<evidence type="ECO:0000259" key="5">
    <source>
        <dbReference type="PROSITE" id="PS51832"/>
    </source>
</evidence>
<comment type="caution">
    <text evidence="6">The sequence shown here is derived from an EMBL/GenBank/DDBJ whole genome shotgun (WGS) entry which is preliminary data.</text>
</comment>
<dbReference type="Gene3D" id="1.10.3210.10">
    <property type="entry name" value="Hypothetical protein af1432"/>
    <property type="match status" value="1"/>
</dbReference>
<dbReference type="PANTHER" id="PTHR45228">
    <property type="entry name" value="CYCLIC DI-GMP PHOSPHODIESTERASE TM_0186-RELATED"/>
    <property type="match status" value="1"/>
</dbReference>
<dbReference type="OrthoDB" id="9774747at2"/>
<protein>
    <submittedName>
        <fullName evidence="6">Response regulator</fullName>
    </submittedName>
</protein>
<dbReference type="CDD" id="cd17569">
    <property type="entry name" value="REC_HupR-like"/>
    <property type="match status" value="1"/>
</dbReference>
<dbReference type="Pfam" id="PF13487">
    <property type="entry name" value="HD_5"/>
    <property type="match status" value="1"/>
</dbReference>
<reference evidence="6 7" key="1">
    <citation type="submission" date="2018-12" db="EMBL/GenBank/DDBJ databases">
        <title>The whole draft genome of Aquabacterium sp. SJQ9.</title>
        <authorList>
            <person name="Sun L."/>
            <person name="Gao X."/>
            <person name="Chen W."/>
            <person name="Huang K."/>
        </authorList>
    </citation>
    <scope>NUCLEOTIDE SEQUENCE [LARGE SCALE GENOMIC DNA]</scope>
    <source>
        <strain evidence="6 7">SJQ9</strain>
    </source>
</reference>
<dbReference type="CDD" id="cd00077">
    <property type="entry name" value="HDc"/>
    <property type="match status" value="1"/>
</dbReference>
<dbReference type="Gene3D" id="3.40.50.2300">
    <property type="match status" value="1"/>
</dbReference>
<dbReference type="AlphaFoldDB" id="A0A3R8TDC5"/>
<dbReference type="PANTHER" id="PTHR45228:SF8">
    <property type="entry name" value="TWO-COMPONENT RESPONSE REGULATOR-RELATED"/>
    <property type="match status" value="1"/>
</dbReference>
<feature type="domain" description="HD" evidence="4">
    <location>
        <begin position="192"/>
        <end position="315"/>
    </location>
</feature>
<dbReference type="InterPro" id="IPR011006">
    <property type="entry name" value="CheY-like_superfamily"/>
</dbReference>
<feature type="domain" description="Response regulatory" evidence="3">
    <location>
        <begin position="7"/>
        <end position="122"/>
    </location>
</feature>
<dbReference type="SUPFAM" id="SSF52172">
    <property type="entry name" value="CheY-like"/>
    <property type="match status" value="1"/>
</dbReference>
<dbReference type="InterPro" id="IPR001789">
    <property type="entry name" value="Sig_transdc_resp-reg_receiver"/>
</dbReference>
<proteinExistence type="predicted"/>
<dbReference type="SUPFAM" id="SSF109604">
    <property type="entry name" value="HD-domain/PDEase-like"/>
    <property type="match status" value="1"/>
</dbReference>
<dbReference type="GO" id="GO:0008081">
    <property type="term" value="F:phosphoric diester hydrolase activity"/>
    <property type="evidence" value="ECO:0007669"/>
    <property type="project" value="UniProtKB-ARBA"/>
</dbReference>
<accession>A0A3R8TDC5</accession>
<dbReference type="Pfam" id="PF00072">
    <property type="entry name" value="Response_reg"/>
    <property type="match status" value="1"/>
</dbReference>
<dbReference type="PROSITE" id="PS50110">
    <property type="entry name" value="RESPONSE_REGULATORY"/>
    <property type="match status" value="1"/>
</dbReference>
<feature type="domain" description="HD-GYP" evidence="5">
    <location>
        <begin position="170"/>
        <end position="366"/>
    </location>
</feature>
<dbReference type="InterPro" id="IPR003607">
    <property type="entry name" value="HD/PDEase_dom"/>
</dbReference>
<feature type="modified residue" description="4-aspartylphosphate" evidence="1">
    <location>
        <position position="56"/>
    </location>
</feature>
<keyword evidence="1" id="KW-0597">Phosphoprotein</keyword>
<dbReference type="SMART" id="SM00471">
    <property type="entry name" value="HDc"/>
    <property type="match status" value="1"/>
</dbReference>
<sequence>MSSELRTILCVDDEPNILSSMKRLFRATGHRVLTAEGGAQAVALLDAEPVDLVISDMRMPGMDGAELLQRVRQRWPRITRLLLTGYADIASTIAAINEGRIHRYITKPWNDEELLMTVREAFERQSLRDEKERLEALTASQNESLRELNATLEHKVQERTSELSDANGRLHKNYLNSIKAFSHLIELRGGPLAGHARRVADLARRTARLLRLDDIQAHELFIAALMHDIGHIGLSDHILGSPVSKLGSEDLARYRRHSELGEQSLMGMDDMPAVANLIRHHHERHDGRGFPDGLAGDQIPLGARILSIADAYDDLLSGHVISGSLHPAEAVALIRRGRGTQFDPAVADAFLAVFSQPTAPAAQRPLELQTDALQPGMVLALDFQSAEGVLLLAADHVLTEPLIARIRQFERRTRRPLMLAVKPA</sequence>
<dbReference type="InterPro" id="IPR052020">
    <property type="entry name" value="Cyclic_di-GMP/3'3'-cGAMP_PDE"/>
</dbReference>
<evidence type="ECO:0000313" key="6">
    <source>
        <dbReference type="EMBL" id="RRS05113.1"/>
    </source>
</evidence>
<dbReference type="InterPro" id="IPR006674">
    <property type="entry name" value="HD_domain"/>
</dbReference>
<keyword evidence="2" id="KW-0175">Coiled coil</keyword>